<reference evidence="1 2" key="1">
    <citation type="submission" date="2021-03" db="EMBL/GenBank/DDBJ databases">
        <authorList>
            <person name="Gilmore M.S."/>
            <person name="Schwartzman J."/>
            <person name="Van Tyne D."/>
            <person name="Martin M."/>
            <person name="Earl A.M."/>
            <person name="Manson A.L."/>
            <person name="Straub T."/>
            <person name="Salamzade R."/>
            <person name="Saavedra J."/>
            <person name="Lebreton F."/>
            <person name="Prichula J."/>
            <person name="Schaufler K."/>
            <person name="Gaca A."/>
            <person name="Sgardioli B."/>
            <person name="Wagenaar J."/>
            <person name="Strong T."/>
        </authorList>
    </citation>
    <scope>NUCLEOTIDE SEQUENCE [LARGE SCALE GENOMIC DNA]</scope>
    <source>
        <strain evidence="1 2">665A</strain>
    </source>
</reference>
<evidence type="ECO:0000313" key="1">
    <source>
        <dbReference type="EMBL" id="MEO1772215.1"/>
    </source>
</evidence>
<organism evidence="1 2">
    <name type="scientific">Candidatus Enterococcus ferrettii</name>
    <dbReference type="NCBI Taxonomy" id="2815324"/>
    <lineage>
        <taxon>Bacteria</taxon>
        <taxon>Bacillati</taxon>
        <taxon>Bacillota</taxon>
        <taxon>Bacilli</taxon>
        <taxon>Lactobacillales</taxon>
        <taxon>Enterococcaceae</taxon>
        <taxon>Enterococcus</taxon>
    </lineage>
</organism>
<name>A0ABV0EU86_9ENTE</name>
<comment type="caution">
    <text evidence="1">The sequence shown here is derived from an EMBL/GenBank/DDBJ whole genome shotgun (WGS) entry which is preliminary data.</text>
</comment>
<reference evidence="1 2" key="2">
    <citation type="submission" date="2024-02" db="EMBL/GenBank/DDBJ databases">
        <title>The Genome Sequence of Enterococcus sp. DIV0159.</title>
        <authorList>
            <person name="Earl A."/>
            <person name="Manson A."/>
            <person name="Gilmore M."/>
            <person name="Sanders J."/>
            <person name="Shea T."/>
            <person name="Howe W."/>
            <person name="Livny J."/>
            <person name="Cuomo C."/>
            <person name="Neafsey D."/>
            <person name="Birren B."/>
        </authorList>
    </citation>
    <scope>NUCLEOTIDE SEQUENCE [LARGE SCALE GENOMIC DNA]</scope>
    <source>
        <strain evidence="1 2">665A</strain>
    </source>
</reference>
<dbReference type="PIRSF" id="PIRSF011474">
    <property type="entry name" value="Glucitol_operon_activator"/>
    <property type="match status" value="1"/>
</dbReference>
<evidence type="ECO:0000313" key="2">
    <source>
        <dbReference type="Proteomes" id="UP000664357"/>
    </source>
</evidence>
<evidence type="ECO:0008006" key="3">
    <source>
        <dbReference type="Google" id="ProtNLM"/>
    </source>
</evidence>
<dbReference type="Pfam" id="PF06923">
    <property type="entry name" value="GutM"/>
    <property type="match status" value="1"/>
</dbReference>
<proteinExistence type="predicted"/>
<accession>A0ABV0EU86</accession>
<dbReference type="EMBL" id="JAFREL020000004">
    <property type="protein sequence ID" value="MEO1772215.1"/>
    <property type="molecule type" value="Genomic_DNA"/>
</dbReference>
<dbReference type="InterPro" id="IPR009693">
    <property type="entry name" value="Glucitol_operon_activator"/>
</dbReference>
<gene>
    <name evidence="1" type="ORF">JZO67_004197</name>
</gene>
<dbReference type="Proteomes" id="UP000664357">
    <property type="component" value="Unassembled WGS sequence"/>
</dbReference>
<keyword evidence="2" id="KW-1185">Reference proteome</keyword>
<dbReference type="RefSeq" id="WP_207701882.1">
    <property type="nucleotide sequence ID" value="NZ_JAFREL020000004.1"/>
</dbReference>
<protein>
    <recommendedName>
        <fullName evidence="3">Transcriptional regulator</fullName>
    </recommendedName>
</protein>
<sequence>MIYVIGAAVIGAYVLQTLLGMKQIKNFNQHYGILRRKGKVVIGVNKGRITAGTIVLFAINSQDEIIAAKKMQGTSVFADFRAFDQLIGYSLQELTEDHPALAKENKLTQKAVMQGQKNLQKFHSGTATTKAHQPVYSGVNLKILVSNQLFLYKKKFRKD</sequence>